<evidence type="ECO:0000313" key="3">
    <source>
        <dbReference type="Proteomes" id="UP000070700"/>
    </source>
</evidence>
<gene>
    <name evidence="2" type="ORF">LY89DRAFT_683592</name>
</gene>
<name>A0A194XFY7_MOLSC</name>
<dbReference type="RefSeq" id="XP_018073042.1">
    <property type="nucleotide sequence ID" value="XM_018214730.1"/>
</dbReference>
<proteinExistence type="predicted"/>
<reference evidence="2 3" key="1">
    <citation type="submission" date="2015-10" db="EMBL/GenBank/DDBJ databases">
        <title>Full genome of DAOMC 229536 Phialocephala scopiformis, a fungal endophyte of spruce producing the potent anti-insectan compound rugulosin.</title>
        <authorList>
            <consortium name="DOE Joint Genome Institute"/>
            <person name="Walker A.K."/>
            <person name="Frasz S.L."/>
            <person name="Seifert K.A."/>
            <person name="Miller J.D."/>
            <person name="Mondo S.J."/>
            <person name="Labutti K."/>
            <person name="Lipzen A."/>
            <person name="Dockter R."/>
            <person name="Kennedy M."/>
            <person name="Grigoriev I.V."/>
            <person name="Spatafora J.W."/>
        </authorList>
    </citation>
    <scope>NUCLEOTIDE SEQUENCE [LARGE SCALE GENOMIC DNA]</scope>
    <source>
        <strain evidence="2 3">CBS 120377</strain>
    </source>
</reference>
<dbReference type="Proteomes" id="UP000070700">
    <property type="component" value="Unassembled WGS sequence"/>
</dbReference>
<keyword evidence="3" id="KW-1185">Reference proteome</keyword>
<dbReference type="GeneID" id="28824456"/>
<dbReference type="InParanoid" id="A0A194XFY7"/>
<dbReference type="KEGG" id="psco:LY89DRAFT_683592"/>
<dbReference type="OrthoDB" id="3490140at2759"/>
<protein>
    <submittedName>
        <fullName evidence="2">Uncharacterized protein</fullName>
    </submittedName>
</protein>
<sequence>MSSLKCGPAELAMLKPQNTMIEHVEEFLQDDDEAQLHVTHSQPNKNSQSESNSSSAVAITAQSSTKRSRIHLLDLPIEILELLCTDYLDTVTCTCFGLACKAFFEITEHLYPWQVNLHMRSRDKKCLGHLLTDWMAPKYSFDHAWGKFLLKKHYLSDEKEIERQWKKKESWRRIRIVVDKFGAAVAYESTRKGF</sequence>
<feature type="compositionally biased region" description="Low complexity" evidence="1">
    <location>
        <begin position="41"/>
        <end position="55"/>
    </location>
</feature>
<dbReference type="AlphaFoldDB" id="A0A194XFY7"/>
<accession>A0A194XFY7</accession>
<organism evidence="2 3">
    <name type="scientific">Mollisia scopiformis</name>
    <name type="common">Conifer needle endophyte fungus</name>
    <name type="synonym">Phialocephala scopiformis</name>
    <dbReference type="NCBI Taxonomy" id="149040"/>
    <lineage>
        <taxon>Eukaryota</taxon>
        <taxon>Fungi</taxon>
        <taxon>Dikarya</taxon>
        <taxon>Ascomycota</taxon>
        <taxon>Pezizomycotina</taxon>
        <taxon>Leotiomycetes</taxon>
        <taxon>Helotiales</taxon>
        <taxon>Mollisiaceae</taxon>
        <taxon>Mollisia</taxon>
    </lineage>
</organism>
<evidence type="ECO:0000256" key="1">
    <source>
        <dbReference type="SAM" id="MobiDB-lite"/>
    </source>
</evidence>
<dbReference type="EMBL" id="KQ947412">
    <property type="protein sequence ID" value="KUJ18687.1"/>
    <property type="molecule type" value="Genomic_DNA"/>
</dbReference>
<evidence type="ECO:0000313" key="2">
    <source>
        <dbReference type="EMBL" id="KUJ18687.1"/>
    </source>
</evidence>
<feature type="region of interest" description="Disordered" evidence="1">
    <location>
        <begin position="38"/>
        <end position="58"/>
    </location>
</feature>